<name>A0AAD3S7A5_NEPGR</name>
<gene>
    <name evidence="5" type="ORF">Nepgr_007212</name>
</gene>
<dbReference type="AlphaFoldDB" id="A0AAD3S7A5"/>
<sequence>MDRSHGNEGLHVVMLPWLAMGHLTPFLHLSKRLAQKGFRVSFISTPKNINFISKNSSSSLPSLIQFISIPLPNLPNNTQLPRNAESSMDIQNSKQPLLKDAFDLLQDPIAAFLREAKPEWIIYDFTASWIPTIAAQIGASSAYFAVFSAATLAFIGPPNVLLNGGIRPRPEDYTVSPSWVNFESNIAYRLHEVKKFFQREKSDSVDGRRFAGSISGSDFIAVRTSPELESEWIKLLPELYGKPVVPVGFIFPTAGGEGDEDHDEKLGVAIKEWLDQQAIDSVLYVALGTEATLTQEELTELAHGLEKSGLPLLWALRDPPESTRKVSEMLPEGFEEKLGSRGFVYIGWVPQVSILGHPSIRGFLTHCGWNSVIEGLGFGRVLVLLPIINDQGLVARLVEGRKLGVEIQRNESDGSLTRDSVAEMVRLAMVEREGEALRENARRMKRVIRDESNGSCFQTFIGYLEENKKFHC</sequence>
<dbReference type="PANTHER" id="PTHR48049:SF138">
    <property type="entry name" value="UDP-GLYCOSYLTRANSFERASE 91C1"/>
    <property type="match status" value="1"/>
</dbReference>
<dbReference type="InterPro" id="IPR002213">
    <property type="entry name" value="UDP_glucos_trans"/>
</dbReference>
<comment type="pathway">
    <text evidence="1">Secondary metabolite biosynthesis; terpenoid biosynthesis.</text>
</comment>
<dbReference type="Pfam" id="PF26168">
    <property type="entry name" value="Glyco_transf_N"/>
    <property type="match status" value="1"/>
</dbReference>
<keyword evidence="3" id="KW-0808">Transferase</keyword>
<protein>
    <recommendedName>
        <fullName evidence="4">Glycosyltransferase N-terminal domain-containing protein</fullName>
    </recommendedName>
</protein>
<feature type="domain" description="Glycosyltransferase N-terminal" evidence="4">
    <location>
        <begin position="10"/>
        <end position="150"/>
    </location>
</feature>
<dbReference type="Gene3D" id="3.40.50.2000">
    <property type="entry name" value="Glycogen Phosphorylase B"/>
    <property type="match status" value="2"/>
</dbReference>
<evidence type="ECO:0000256" key="1">
    <source>
        <dbReference type="ARBA" id="ARBA00004721"/>
    </source>
</evidence>
<dbReference type="GO" id="GO:0035251">
    <property type="term" value="F:UDP-glucosyltransferase activity"/>
    <property type="evidence" value="ECO:0007669"/>
    <property type="project" value="InterPro"/>
</dbReference>
<dbReference type="EMBL" id="BSYO01000005">
    <property type="protein sequence ID" value="GMH05372.1"/>
    <property type="molecule type" value="Genomic_DNA"/>
</dbReference>
<dbReference type="Pfam" id="PF00201">
    <property type="entry name" value="UDPGT"/>
    <property type="match status" value="1"/>
</dbReference>
<evidence type="ECO:0000256" key="2">
    <source>
        <dbReference type="ARBA" id="ARBA00009995"/>
    </source>
</evidence>
<dbReference type="InterPro" id="IPR050481">
    <property type="entry name" value="UDP-glycosyltransf_plant"/>
</dbReference>
<comment type="similarity">
    <text evidence="2">Belongs to the UDP-glycosyltransferase family.</text>
</comment>
<dbReference type="PANTHER" id="PTHR48049">
    <property type="entry name" value="GLYCOSYLTRANSFERASE"/>
    <property type="match status" value="1"/>
</dbReference>
<evidence type="ECO:0000256" key="3">
    <source>
        <dbReference type="ARBA" id="ARBA00022679"/>
    </source>
</evidence>
<keyword evidence="6" id="KW-1185">Reference proteome</keyword>
<evidence type="ECO:0000259" key="4">
    <source>
        <dbReference type="Pfam" id="PF26168"/>
    </source>
</evidence>
<dbReference type="SUPFAM" id="SSF53756">
    <property type="entry name" value="UDP-Glycosyltransferase/glycogen phosphorylase"/>
    <property type="match status" value="1"/>
</dbReference>
<organism evidence="5 6">
    <name type="scientific">Nepenthes gracilis</name>
    <name type="common">Slender pitcher plant</name>
    <dbReference type="NCBI Taxonomy" id="150966"/>
    <lineage>
        <taxon>Eukaryota</taxon>
        <taxon>Viridiplantae</taxon>
        <taxon>Streptophyta</taxon>
        <taxon>Embryophyta</taxon>
        <taxon>Tracheophyta</taxon>
        <taxon>Spermatophyta</taxon>
        <taxon>Magnoliopsida</taxon>
        <taxon>eudicotyledons</taxon>
        <taxon>Gunneridae</taxon>
        <taxon>Pentapetalae</taxon>
        <taxon>Caryophyllales</taxon>
        <taxon>Nepenthaceae</taxon>
        <taxon>Nepenthes</taxon>
    </lineage>
</organism>
<reference evidence="5" key="1">
    <citation type="submission" date="2023-05" db="EMBL/GenBank/DDBJ databases">
        <title>Nepenthes gracilis genome sequencing.</title>
        <authorList>
            <person name="Fukushima K."/>
        </authorList>
    </citation>
    <scope>NUCLEOTIDE SEQUENCE</scope>
    <source>
        <strain evidence="5">SING2019-196</strain>
    </source>
</reference>
<dbReference type="InterPro" id="IPR058980">
    <property type="entry name" value="Glyco_transf_N"/>
</dbReference>
<evidence type="ECO:0000313" key="6">
    <source>
        <dbReference type="Proteomes" id="UP001279734"/>
    </source>
</evidence>
<dbReference type="FunFam" id="3.40.50.2000:FF:000037">
    <property type="entry name" value="Glycosyltransferase"/>
    <property type="match status" value="1"/>
</dbReference>
<comment type="caution">
    <text evidence="5">The sequence shown here is derived from an EMBL/GenBank/DDBJ whole genome shotgun (WGS) entry which is preliminary data.</text>
</comment>
<dbReference type="Proteomes" id="UP001279734">
    <property type="component" value="Unassembled WGS sequence"/>
</dbReference>
<dbReference type="CDD" id="cd03784">
    <property type="entry name" value="GT1_Gtf-like"/>
    <property type="match status" value="1"/>
</dbReference>
<accession>A0AAD3S7A5</accession>
<proteinExistence type="inferred from homology"/>
<evidence type="ECO:0000313" key="5">
    <source>
        <dbReference type="EMBL" id="GMH05372.1"/>
    </source>
</evidence>